<dbReference type="EC" id="5.4.99.-" evidence="4"/>
<organism evidence="7 8">
    <name type="scientific">Enhygromyxa salina</name>
    <dbReference type="NCBI Taxonomy" id="215803"/>
    <lineage>
        <taxon>Bacteria</taxon>
        <taxon>Pseudomonadati</taxon>
        <taxon>Myxococcota</taxon>
        <taxon>Polyangia</taxon>
        <taxon>Nannocystales</taxon>
        <taxon>Nannocystaceae</taxon>
        <taxon>Enhygromyxa</taxon>
    </lineage>
</organism>
<dbReference type="FunFam" id="3.10.290.10:FF:000003">
    <property type="entry name" value="Pseudouridine synthase"/>
    <property type="match status" value="1"/>
</dbReference>
<dbReference type="InterPro" id="IPR036986">
    <property type="entry name" value="S4_RNA-bd_sf"/>
</dbReference>
<dbReference type="InterPro" id="IPR000748">
    <property type="entry name" value="PsdUridine_synth_RsuA/RluB/E/F"/>
</dbReference>
<gene>
    <name evidence="7" type="primary">rluB</name>
    <name evidence="7" type="ORF">ENSA7_62070</name>
</gene>
<dbReference type="Pfam" id="PF00849">
    <property type="entry name" value="PseudoU_synth_2"/>
    <property type="match status" value="1"/>
</dbReference>
<dbReference type="AlphaFoldDB" id="A0A2S9Y398"/>
<name>A0A2S9Y398_9BACT</name>
<dbReference type="PROSITE" id="PS01149">
    <property type="entry name" value="PSI_RSU"/>
    <property type="match status" value="1"/>
</dbReference>
<dbReference type="InterPro" id="IPR006145">
    <property type="entry name" value="PsdUridine_synth_RsuA/RluA"/>
</dbReference>
<dbReference type="GO" id="GO:0000455">
    <property type="term" value="P:enzyme-directed rRNA pseudouridine synthesis"/>
    <property type="evidence" value="ECO:0007669"/>
    <property type="project" value="UniProtKB-ARBA"/>
</dbReference>
<dbReference type="Gene3D" id="3.30.70.1560">
    <property type="entry name" value="Alpha-L RNA-binding motif"/>
    <property type="match status" value="1"/>
</dbReference>
<dbReference type="CDD" id="cd02870">
    <property type="entry name" value="PseudoU_synth_RsuA_like"/>
    <property type="match status" value="1"/>
</dbReference>
<dbReference type="PANTHER" id="PTHR47683:SF2">
    <property type="entry name" value="RNA-BINDING S4 DOMAIN-CONTAINING PROTEIN"/>
    <property type="match status" value="1"/>
</dbReference>
<dbReference type="SUPFAM" id="SSF55174">
    <property type="entry name" value="Alpha-L RNA-binding motif"/>
    <property type="match status" value="1"/>
</dbReference>
<proteinExistence type="inferred from homology"/>
<keyword evidence="2 4" id="KW-0413">Isomerase</keyword>
<dbReference type="Proteomes" id="UP000238823">
    <property type="component" value="Unassembled WGS sequence"/>
</dbReference>
<evidence type="ECO:0000313" key="7">
    <source>
        <dbReference type="EMBL" id="PRP99569.1"/>
    </source>
</evidence>
<protein>
    <recommendedName>
        <fullName evidence="4">Pseudouridine synthase</fullName>
        <ecNumber evidence="4">5.4.99.-</ecNumber>
    </recommendedName>
</protein>
<feature type="region of interest" description="Disordered" evidence="5">
    <location>
        <begin position="306"/>
        <end position="372"/>
    </location>
</feature>
<dbReference type="Gene3D" id="3.10.290.10">
    <property type="entry name" value="RNA-binding S4 domain"/>
    <property type="match status" value="1"/>
</dbReference>
<dbReference type="NCBIfam" id="TIGR00093">
    <property type="entry name" value="pseudouridine synthase"/>
    <property type="match status" value="1"/>
</dbReference>
<evidence type="ECO:0000259" key="6">
    <source>
        <dbReference type="SMART" id="SM00363"/>
    </source>
</evidence>
<dbReference type="OrthoDB" id="9807213at2"/>
<dbReference type="GO" id="GO:0120159">
    <property type="term" value="F:rRNA pseudouridine synthase activity"/>
    <property type="evidence" value="ECO:0007669"/>
    <property type="project" value="UniProtKB-ARBA"/>
</dbReference>
<dbReference type="Pfam" id="PF01479">
    <property type="entry name" value="S4"/>
    <property type="match status" value="1"/>
</dbReference>
<reference evidence="7 8" key="1">
    <citation type="submission" date="2018-03" db="EMBL/GenBank/DDBJ databases">
        <title>Draft Genome Sequences of the Obligatory Marine Myxobacteria Enhygromyxa salina SWB007.</title>
        <authorList>
            <person name="Poehlein A."/>
            <person name="Moghaddam J.A."/>
            <person name="Harms H."/>
            <person name="Alanjari M."/>
            <person name="Koenig G.M."/>
            <person name="Daniel R."/>
            <person name="Schaeberle T.F."/>
        </authorList>
    </citation>
    <scope>NUCLEOTIDE SEQUENCE [LARGE SCALE GENOMIC DNA]</scope>
    <source>
        <strain evidence="7 8">SWB007</strain>
    </source>
</reference>
<dbReference type="GO" id="GO:0003723">
    <property type="term" value="F:RNA binding"/>
    <property type="evidence" value="ECO:0007669"/>
    <property type="project" value="UniProtKB-KW"/>
</dbReference>
<sequence length="372" mass="40297">MANSRAPKSRSQQPRADTGSSSGRRRAGSRDAGPDKPPSGLRPGKRGPHKKTREQPFTPNERELQEGIRLQKFIASAGICSRRKAEDLIVSGVVQVNGQRVQTLGTRVFPGRDRVTVRGEPVVAEAKVYYLLNKPDQIVCDASGSVDERGRATVLSLMHGIAERLYPVGRLDYHSRGILLLTNDGELAAALSHPRHGVVKTYHVKFQGKLSPDQEQALRDGVELDDGAITRPLVELFAFRETETNVWYQVGLAQGLNRQLRRMGEAIGHPVLKLIRVAIGDINADGLPEGEFRQLTATEVGRLLASVKLDPPTLPRQDSRKTPRKPAASGGAGGRSDARPGSAQRSGAARKTGARGAGPSRGPNPGRRTQKK</sequence>
<dbReference type="InterPro" id="IPR042092">
    <property type="entry name" value="PsdUridine_s_RsuA/RluB/E/F_cat"/>
</dbReference>
<dbReference type="InterPro" id="IPR050343">
    <property type="entry name" value="RsuA_PseudoU_synthase"/>
</dbReference>
<keyword evidence="3" id="KW-0694">RNA-binding</keyword>
<dbReference type="InterPro" id="IPR002942">
    <property type="entry name" value="S4_RNA-bd"/>
</dbReference>
<dbReference type="EMBL" id="PVNL01000120">
    <property type="protein sequence ID" value="PRP99569.1"/>
    <property type="molecule type" value="Genomic_DNA"/>
</dbReference>
<comment type="similarity">
    <text evidence="1 4">Belongs to the pseudouridine synthase RsuA family.</text>
</comment>
<feature type="domain" description="RNA-binding S4" evidence="6">
    <location>
        <begin position="68"/>
        <end position="127"/>
    </location>
</feature>
<feature type="compositionally biased region" description="Low complexity" evidence="5">
    <location>
        <begin position="339"/>
        <end position="351"/>
    </location>
</feature>
<dbReference type="CDD" id="cd00165">
    <property type="entry name" value="S4"/>
    <property type="match status" value="1"/>
</dbReference>
<evidence type="ECO:0000256" key="4">
    <source>
        <dbReference type="RuleBase" id="RU003887"/>
    </source>
</evidence>
<dbReference type="SUPFAM" id="SSF55120">
    <property type="entry name" value="Pseudouridine synthase"/>
    <property type="match status" value="1"/>
</dbReference>
<accession>A0A2S9Y398</accession>
<dbReference type="InterPro" id="IPR018496">
    <property type="entry name" value="PsdUridine_synth_RsuA/RluB_CS"/>
</dbReference>
<dbReference type="PROSITE" id="PS50889">
    <property type="entry name" value="S4"/>
    <property type="match status" value="1"/>
</dbReference>
<evidence type="ECO:0000313" key="8">
    <source>
        <dbReference type="Proteomes" id="UP000238823"/>
    </source>
</evidence>
<dbReference type="InterPro" id="IPR020094">
    <property type="entry name" value="TruA/RsuA/RluB/E/F_N"/>
</dbReference>
<feature type="region of interest" description="Disordered" evidence="5">
    <location>
        <begin position="1"/>
        <end position="64"/>
    </location>
</feature>
<dbReference type="SMART" id="SM00363">
    <property type="entry name" value="S4"/>
    <property type="match status" value="1"/>
</dbReference>
<dbReference type="PANTHER" id="PTHR47683">
    <property type="entry name" value="PSEUDOURIDINE SYNTHASE FAMILY PROTEIN-RELATED"/>
    <property type="match status" value="1"/>
</dbReference>
<evidence type="ECO:0000256" key="3">
    <source>
        <dbReference type="PROSITE-ProRule" id="PRU00182"/>
    </source>
</evidence>
<dbReference type="Gene3D" id="3.30.70.580">
    <property type="entry name" value="Pseudouridine synthase I, catalytic domain, N-terminal subdomain"/>
    <property type="match status" value="1"/>
</dbReference>
<dbReference type="RefSeq" id="WP_106093068.1">
    <property type="nucleotide sequence ID" value="NZ_PVNL01000120.1"/>
</dbReference>
<comment type="caution">
    <text evidence="7">The sequence shown here is derived from an EMBL/GenBank/DDBJ whole genome shotgun (WGS) entry which is preliminary data.</text>
</comment>
<evidence type="ECO:0000256" key="5">
    <source>
        <dbReference type="SAM" id="MobiDB-lite"/>
    </source>
</evidence>
<dbReference type="InterPro" id="IPR020103">
    <property type="entry name" value="PsdUridine_synth_cat_dom_sf"/>
</dbReference>
<evidence type="ECO:0000256" key="1">
    <source>
        <dbReference type="ARBA" id="ARBA00008348"/>
    </source>
</evidence>
<evidence type="ECO:0000256" key="2">
    <source>
        <dbReference type="ARBA" id="ARBA00023235"/>
    </source>
</evidence>
<feature type="compositionally biased region" description="Basic residues" evidence="5">
    <location>
        <begin position="43"/>
        <end position="52"/>
    </location>
</feature>